<comment type="caution">
    <text evidence="2">The sequence shown here is derived from an EMBL/GenBank/DDBJ whole genome shotgun (WGS) entry which is preliminary data.</text>
</comment>
<protein>
    <submittedName>
        <fullName evidence="2">Uncharacterized protein</fullName>
    </submittedName>
</protein>
<name>V6LJI6_HELPX</name>
<accession>V6LJI6</accession>
<evidence type="ECO:0000313" key="2">
    <source>
        <dbReference type="EMBL" id="EST40924.1"/>
    </source>
</evidence>
<reference evidence="2 3" key="1">
    <citation type="journal article" date="2013" name="Genome Announc.">
        <title>Draft Genome Sequence of Strain X47-2AL, a Feline Helicobacter pylori Isolate.</title>
        <authorList>
            <person name="Veyrier F.J."/>
            <person name="Ecobichon C."/>
            <person name="Boneca I.G."/>
        </authorList>
    </citation>
    <scope>NUCLEOTIDE SEQUENCE [LARGE SCALE GENOMIC DNA]</scope>
    <source>
        <strain evidence="2 3">X47-2AL</strain>
    </source>
</reference>
<gene>
    <name evidence="2" type="ORF">N871_02345</name>
</gene>
<feature type="compositionally biased region" description="Polar residues" evidence="1">
    <location>
        <begin position="16"/>
        <end position="34"/>
    </location>
</feature>
<evidence type="ECO:0000256" key="1">
    <source>
        <dbReference type="SAM" id="MobiDB-lite"/>
    </source>
</evidence>
<dbReference type="Proteomes" id="UP000017937">
    <property type="component" value="Unassembled WGS sequence"/>
</dbReference>
<dbReference type="EMBL" id="AWNG01000006">
    <property type="protein sequence ID" value="EST40924.1"/>
    <property type="molecule type" value="Genomic_DNA"/>
</dbReference>
<organism evidence="2 3">
    <name type="scientific">Helicobacter pylori X47-2AL</name>
    <dbReference type="NCBI Taxonomy" id="1386083"/>
    <lineage>
        <taxon>Bacteria</taxon>
        <taxon>Pseudomonadati</taxon>
        <taxon>Campylobacterota</taxon>
        <taxon>Epsilonproteobacteria</taxon>
        <taxon>Campylobacterales</taxon>
        <taxon>Helicobacteraceae</taxon>
        <taxon>Helicobacter</taxon>
    </lineage>
</organism>
<evidence type="ECO:0000313" key="3">
    <source>
        <dbReference type="Proteomes" id="UP000017937"/>
    </source>
</evidence>
<feature type="region of interest" description="Disordered" evidence="1">
    <location>
        <begin position="14"/>
        <end position="34"/>
    </location>
</feature>
<sequence length="34" mass="3991">MKTLKILATRIKEWQQPLQNTKPPQAQKQQGSRD</sequence>
<proteinExistence type="predicted"/>
<dbReference type="AlphaFoldDB" id="V6LJI6"/>